<dbReference type="InterPro" id="IPR010129">
    <property type="entry name" value="T1SS_HlyD"/>
</dbReference>
<keyword evidence="5" id="KW-0997">Cell inner membrane</keyword>
<keyword evidence="4" id="KW-1003">Cell membrane</keyword>
<sequence>MSKFRREDIEFMSEVDAALRHRGHPYAYMLSISILVAFLIFGVWAHFAVLDEVTRGSGTVISSQRLQELQNLEGGILREVLVREGQVVEKDDVLVRIDNEQARSIFRDAASKTLEHEVAILRLEAEVQGKDPVFTQEMLEKAPLMVQDQMNIHHARKEQLDAEVRVLDSQRFQRQQEVEEMISRRKQLIQSHKLAAERRNIARPLMENKVYPRVDYLQLEENLLKLQGDIDSLSLSIPRVSRAAEESRNRLEQRMAEFRNQAQEEINKRRTELRSLHEALSAGEDRVTRTDIRAPLRGTVKRINHNTVGGVIRPGDTIVEIVPLDDTLLIEARIRPADIAFLHPGQKAMIKITAYDFSIYGGLEATLEQISADTIEDRKGEHFYLVKLRTKTNTLAYRGEKLPIMPGMTATVDILTGKKSVLDYLLKPILKAKQNALRER</sequence>
<dbReference type="InterPro" id="IPR058982">
    <property type="entry name" value="Beta-barrel_AprE"/>
</dbReference>
<evidence type="ECO:0000313" key="14">
    <source>
        <dbReference type="Proteomes" id="UP000503820"/>
    </source>
</evidence>
<keyword evidence="7 10" id="KW-1133">Transmembrane helix</keyword>
<comment type="similarity">
    <text evidence="2">Belongs to the membrane fusion protein (MFP) (TC 8.A.1) family.</text>
</comment>
<reference evidence="13 14" key="1">
    <citation type="submission" date="2020-05" db="EMBL/GenBank/DDBJ databases">
        <title>Draft genome sequence of Desulfovibrio psychrotolerans JS1T.</title>
        <authorList>
            <person name="Ueno A."/>
            <person name="Tamazawa S."/>
            <person name="Tamamura S."/>
            <person name="Murakami T."/>
            <person name="Kiyama T."/>
            <person name="Inomata H."/>
            <person name="Amano Y."/>
            <person name="Miyakawa K."/>
            <person name="Tamaki H."/>
            <person name="Naganuma T."/>
            <person name="Kaneko K."/>
        </authorList>
    </citation>
    <scope>NUCLEOTIDE SEQUENCE [LARGE SCALE GENOMIC DNA]</scope>
    <source>
        <strain evidence="13 14">JS1</strain>
    </source>
</reference>
<evidence type="ECO:0000256" key="2">
    <source>
        <dbReference type="ARBA" id="ARBA00009477"/>
    </source>
</evidence>
<evidence type="ECO:0000256" key="7">
    <source>
        <dbReference type="ARBA" id="ARBA00022989"/>
    </source>
</evidence>
<evidence type="ECO:0000256" key="4">
    <source>
        <dbReference type="ARBA" id="ARBA00022475"/>
    </source>
</evidence>
<evidence type="ECO:0000256" key="3">
    <source>
        <dbReference type="ARBA" id="ARBA00022448"/>
    </source>
</evidence>
<dbReference type="GO" id="GO:0005886">
    <property type="term" value="C:plasma membrane"/>
    <property type="evidence" value="ECO:0007669"/>
    <property type="project" value="UniProtKB-SubCell"/>
</dbReference>
<evidence type="ECO:0000313" key="13">
    <source>
        <dbReference type="EMBL" id="GFM36264.1"/>
    </source>
</evidence>
<protein>
    <submittedName>
        <fullName evidence="13">HlyD family type I secretion membrane fusion protein</fullName>
    </submittedName>
</protein>
<keyword evidence="14" id="KW-1185">Reference proteome</keyword>
<dbReference type="PANTHER" id="PTHR30386">
    <property type="entry name" value="MEMBRANE FUSION SUBUNIT OF EMRAB-TOLC MULTIDRUG EFFLUX PUMP"/>
    <property type="match status" value="1"/>
</dbReference>
<feature type="transmembrane region" description="Helical" evidence="10">
    <location>
        <begin position="26"/>
        <end position="47"/>
    </location>
</feature>
<dbReference type="Gene3D" id="2.40.50.100">
    <property type="match status" value="1"/>
</dbReference>
<evidence type="ECO:0000256" key="9">
    <source>
        <dbReference type="SAM" id="Coils"/>
    </source>
</evidence>
<dbReference type="PANTHER" id="PTHR30386:SF26">
    <property type="entry name" value="TRANSPORT PROTEIN COMB"/>
    <property type="match status" value="1"/>
</dbReference>
<dbReference type="Pfam" id="PF26002">
    <property type="entry name" value="Beta-barrel_AprE"/>
    <property type="match status" value="1"/>
</dbReference>
<name>A0A7J0BTD9_9BACT</name>
<evidence type="ECO:0000256" key="8">
    <source>
        <dbReference type="ARBA" id="ARBA00023136"/>
    </source>
</evidence>
<dbReference type="AlphaFoldDB" id="A0A7J0BTD9"/>
<dbReference type="EMBL" id="BLVP01000004">
    <property type="protein sequence ID" value="GFM36264.1"/>
    <property type="molecule type" value="Genomic_DNA"/>
</dbReference>
<gene>
    <name evidence="13" type="ORF">DSM19430T_09480</name>
</gene>
<keyword evidence="8 10" id="KW-0472">Membrane</keyword>
<keyword evidence="6 10" id="KW-0812">Transmembrane</keyword>
<evidence type="ECO:0000256" key="1">
    <source>
        <dbReference type="ARBA" id="ARBA00004377"/>
    </source>
</evidence>
<evidence type="ECO:0000256" key="10">
    <source>
        <dbReference type="SAM" id="Phobius"/>
    </source>
</evidence>
<dbReference type="InterPro" id="IPR006144">
    <property type="entry name" value="Secretion_HlyD_CS"/>
</dbReference>
<evidence type="ECO:0000256" key="5">
    <source>
        <dbReference type="ARBA" id="ARBA00022519"/>
    </source>
</evidence>
<keyword evidence="9" id="KW-0175">Coiled coil</keyword>
<dbReference type="Pfam" id="PF25994">
    <property type="entry name" value="HH_AprE"/>
    <property type="match status" value="1"/>
</dbReference>
<evidence type="ECO:0000256" key="6">
    <source>
        <dbReference type="ARBA" id="ARBA00022692"/>
    </source>
</evidence>
<feature type="domain" description="AprE-like beta-barrel" evidence="12">
    <location>
        <begin position="328"/>
        <end position="417"/>
    </location>
</feature>
<proteinExistence type="inferred from homology"/>
<accession>A0A7J0BTD9</accession>
<comment type="caution">
    <text evidence="13">The sequence shown here is derived from an EMBL/GenBank/DDBJ whole genome shotgun (WGS) entry which is preliminary data.</text>
</comment>
<dbReference type="InterPro" id="IPR058781">
    <property type="entry name" value="HH_AprE-like"/>
</dbReference>
<keyword evidence="3" id="KW-0813">Transport</keyword>
<dbReference type="Gene3D" id="2.40.30.170">
    <property type="match status" value="1"/>
</dbReference>
<organism evidence="13 14">
    <name type="scientific">Desulfovibrio psychrotolerans</name>
    <dbReference type="NCBI Taxonomy" id="415242"/>
    <lineage>
        <taxon>Bacteria</taxon>
        <taxon>Pseudomonadati</taxon>
        <taxon>Thermodesulfobacteriota</taxon>
        <taxon>Desulfovibrionia</taxon>
        <taxon>Desulfovibrionales</taxon>
        <taxon>Desulfovibrionaceae</taxon>
        <taxon>Desulfovibrio</taxon>
    </lineage>
</organism>
<dbReference type="RefSeq" id="WP_174408949.1">
    <property type="nucleotide sequence ID" value="NZ_BLVP01000004.1"/>
</dbReference>
<dbReference type="GO" id="GO:0009306">
    <property type="term" value="P:protein secretion"/>
    <property type="evidence" value="ECO:0007669"/>
    <property type="project" value="InterPro"/>
</dbReference>
<dbReference type="Proteomes" id="UP000503820">
    <property type="component" value="Unassembled WGS sequence"/>
</dbReference>
<feature type="domain" description="AprE-like long alpha-helical hairpin" evidence="11">
    <location>
        <begin position="108"/>
        <end position="285"/>
    </location>
</feature>
<dbReference type="NCBIfam" id="TIGR01843">
    <property type="entry name" value="type_I_hlyD"/>
    <property type="match status" value="1"/>
</dbReference>
<feature type="coiled-coil region" evidence="9">
    <location>
        <begin position="241"/>
        <end position="279"/>
    </location>
</feature>
<evidence type="ECO:0000259" key="12">
    <source>
        <dbReference type="Pfam" id="PF26002"/>
    </source>
</evidence>
<dbReference type="PROSITE" id="PS00543">
    <property type="entry name" value="HLYD_FAMILY"/>
    <property type="match status" value="1"/>
</dbReference>
<comment type="subcellular location">
    <subcellularLocation>
        <location evidence="1">Cell inner membrane</location>
        <topology evidence="1">Single-pass membrane protein</topology>
    </subcellularLocation>
</comment>
<dbReference type="PRINTS" id="PR01490">
    <property type="entry name" value="RTXTOXIND"/>
</dbReference>
<dbReference type="InterPro" id="IPR050739">
    <property type="entry name" value="MFP"/>
</dbReference>
<evidence type="ECO:0000259" key="11">
    <source>
        <dbReference type="Pfam" id="PF25994"/>
    </source>
</evidence>